<comment type="caution">
    <text evidence="1">The sequence shown here is derived from an EMBL/GenBank/DDBJ whole genome shotgun (WGS) entry which is preliminary data.</text>
</comment>
<dbReference type="EMBL" id="JAGPYM010000068">
    <property type="protein sequence ID" value="KAH6869664.1"/>
    <property type="molecule type" value="Genomic_DNA"/>
</dbReference>
<dbReference type="Proteomes" id="UP000777438">
    <property type="component" value="Unassembled WGS sequence"/>
</dbReference>
<proteinExistence type="predicted"/>
<dbReference type="AlphaFoldDB" id="A0A9P9AIC7"/>
<name>A0A9P9AIC7_9HYPO</name>
<organism evidence="1 2">
    <name type="scientific">Thelonectria olida</name>
    <dbReference type="NCBI Taxonomy" id="1576542"/>
    <lineage>
        <taxon>Eukaryota</taxon>
        <taxon>Fungi</taxon>
        <taxon>Dikarya</taxon>
        <taxon>Ascomycota</taxon>
        <taxon>Pezizomycotina</taxon>
        <taxon>Sordariomycetes</taxon>
        <taxon>Hypocreomycetidae</taxon>
        <taxon>Hypocreales</taxon>
        <taxon>Nectriaceae</taxon>
        <taxon>Thelonectria</taxon>
    </lineage>
</organism>
<protein>
    <recommendedName>
        <fullName evidence="3">Immunoglobulin variable region used by the itc63b heavy chain</fullName>
    </recommendedName>
</protein>
<evidence type="ECO:0000313" key="2">
    <source>
        <dbReference type="Proteomes" id="UP000777438"/>
    </source>
</evidence>
<dbReference type="OrthoDB" id="3549294at2759"/>
<reference evidence="1 2" key="1">
    <citation type="journal article" date="2021" name="Nat. Commun.">
        <title>Genetic determinants of endophytism in the Arabidopsis root mycobiome.</title>
        <authorList>
            <person name="Mesny F."/>
            <person name="Miyauchi S."/>
            <person name="Thiergart T."/>
            <person name="Pickel B."/>
            <person name="Atanasova L."/>
            <person name="Karlsson M."/>
            <person name="Huettel B."/>
            <person name="Barry K.W."/>
            <person name="Haridas S."/>
            <person name="Chen C."/>
            <person name="Bauer D."/>
            <person name="Andreopoulos W."/>
            <person name="Pangilinan J."/>
            <person name="LaButti K."/>
            <person name="Riley R."/>
            <person name="Lipzen A."/>
            <person name="Clum A."/>
            <person name="Drula E."/>
            <person name="Henrissat B."/>
            <person name="Kohler A."/>
            <person name="Grigoriev I.V."/>
            <person name="Martin F.M."/>
            <person name="Hacquard S."/>
        </authorList>
    </citation>
    <scope>NUCLEOTIDE SEQUENCE [LARGE SCALE GENOMIC DNA]</scope>
    <source>
        <strain evidence="1 2">MPI-CAGE-CH-0241</strain>
    </source>
</reference>
<keyword evidence="2" id="KW-1185">Reference proteome</keyword>
<evidence type="ECO:0000313" key="1">
    <source>
        <dbReference type="EMBL" id="KAH6869664.1"/>
    </source>
</evidence>
<gene>
    <name evidence="1" type="ORF">B0T10DRAFT_541642</name>
</gene>
<sequence length="607" mass="67669">MQDAVRPSDETFTYFYERGYRTWFKLYQAAFSSFQCAPSLNLENVIPQHPYFPAQLELDRNSSSSLYATGIATWGTTEGACNLPSFKKRYVFGVTTVRPTVLSLSTRSSSGLPKWFGEEGNHTSVLTLAWAYVLSARWTEVIPGASAIQYTDSQALWLDDDGEFLGVSSDTTADGSTVIDLGDVTSDAARWWAAVLAPEEGWNACIPHNNRLLKSPWSVTLRSDQPMVLLRHTHSALPVSSIGVPFSTAARYIFDYARYHSVADQSHAAFTAALLLPMSQSITKQVCLPSPRLPSKPRLKQSSTLYSPPYGYSRPWGKDDRQLDRLLTLSCTTTGITSLLSSIFVESDIPCNVCGAWVQGAFAILTSECAKDPHVLAHMFMNRSPKLGFLWLGGILIGIQDYIMRWARPVAFLVDLHAAAWTTTSISGGVIRRSDEARLMFLSQTEHHAQPPIVPFGPFGTTAIKDCVLEVQLHAQCQGYHGLSYVGWAWDCQNKTQKAQYPTEPLVASMEFFAAGVDDVSGSNIPVRYDDLNRERDCSESVTRNMFLWLREVDGFPVAERAIYEHEWIDGWDSDESAEPEGDGKSTVERYIGPWISRTMTQRCYSL</sequence>
<accession>A0A9P9AIC7</accession>
<evidence type="ECO:0008006" key="3">
    <source>
        <dbReference type="Google" id="ProtNLM"/>
    </source>
</evidence>